<dbReference type="GO" id="GO:0006355">
    <property type="term" value="P:regulation of DNA-templated transcription"/>
    <property type="evidence" value="ECO:0007669"/>
    <property type="project" value="InterPro"/>
</dbReference>
<dbReference type="GO" id="GO:0003677">
    <property type="term" value="F:DNA binding"/>
    <property type="evidence" value="ECO:0007669"/>
    <property type="project" value="InterPro"/>
</dbReference>
<dbReference type="OrthoDB" id="8913122at2"/>
<dbReference type="InterPro" id="IPR010985">
    <property type="entry name" value="Ribbon_hlx_hlx"/>
</dbReference>
<dbReference type="SUPFAM" id="SSF47598">
    <property type="entry name" value="Ribbon-helix-helix"/>
    <property type="match status" value="1"/>
</dbReference>
<feature type="domain" description="Arc-like DNA binding" evidence="2">
    <location>
        <begin position="7"/>
        <end position="48"/>
    </location>
</feature>
<accession>A0A2S5GTT5</accession>
<dbReference type="InterPro" id="IPR005569">
    <property type="entry name" value="Arc_DNA-bd_dom"/>
</dbReference>
<dbReference type="EMBL" id="PREU01000003">
    <property type="protein sequence ID" value="PPA76497.1"/>
    <property type="molecule type" value="Genomic_DNA"/>
</dbReference>
<name>A0A2S5GTT5_9BURK</name>
<dbReference type="InterPro" id="IPR013321">
    <property type="entry name" value="Arc_rbn_hlx_hlx"/>
</dbReference>
<feature type="region of interest" description="Disordered" evidence="1">
    <location>
        <begin position="40"/>
        <end position="62"/>
    </location>
</feature>
<evidence type="ECO:0000313" key="4">
    <source>
        <dbReference type="Proteomes" id="UP000239990"/>
    </source>
</evidence>
<feature type="compositionally biased region" description="Basic and acidic residues" evidence="1">
    <location>
        <begin position="40"/>
        <end position="50"/>
    </location>
</feature>
<dbReference type="Proteomes" id="UP000239990">
    <property type="component" value="Unassembled WGS sequence"/>
</dbReference>
<organism evidence="3 4">
    <name type="scientific">Achromobacter spanius</name>
    <dbReference type="NCBI Taxonomy" id="217203"/>
    <lineage>
        <taxon>Bacteria</taxon>
        <taxon>Pseudomonadati</taxon>
        <taxon>Pseudomonadota</taxon>
        <taxon>Betaproteobacteria</taxon>
        <taxon>Burkholderiales</taxon>
        <taxon>Alcaligenaceae</taxon>
        <taxon>Achromobacter</taxon>
    </lineage>
</organism>
<dbReference type="Gene3D" id="1.10.1220.10">
    <property type="entry name" value="Met repressor-like"/>
    <property type="match status" value="1"/>
</dbReference>
<dbReference type="RefSeq" id="WP_104142883.1">
    <property type="nucleotide sequence ID" value="NZ_PREU01000003.1"/>
</dbReference>
<protein>
    <recommendedName>
        <fullName evidence="2">Arc-like DNA binding domain-containing protein</fullName>
    </recommendedName>
</protein>
<evidence type="ECO:0000313" key="3">
    <source>
        <dbReference type="EMBL" id="PPA76497.1"/>
    </source>
</evidence>
<gene>
    <name evidence="3" type="ORF">C4E15_06800</name>
</gene>
<dbReference type="AlphaFoldDB" id="A0A2S5GTT5"/>
<reference evidence="3 4" key="1">
    <citation type="submission" date="2018-02" db="EMBL/GenBank/DDBJ databases">
        <title>Draft Genome of Achromobacter spanius stain 6.</title>
        <authorList>
            <person name="Gunasekera T.S."/>
            <person name="Radwan O."/>
            <person name="Ruiz O.N."/>
        </authorList>
    </citation>
    <scope>NUCLEOTIDE SEQUENCE [LARGE SCALE GENOMIC DNA]</scope>
    <source>
        <strain evidence="3 4">6</strain>
    </source>
</reference>
<proteinExistence type="predicted"/>
<evidence type="ECO:0000259" key="2">
    <source>
        <dbReference type="Pfam" id="PF03869"/>
    </source>
</evidence>
<evidence type="ECO:0000256" key="1">
    <source>
        <dbReference type="SAM" id="MobiDB-lite"/>
    </source>
</evidence>
<dbReference type="Pfam" id="PF03869">
    <property type="entry name" value="Arc"/>
    <property type="match status" value="1"/>
</dbReference>
<comment type="caution">
    <text evidence="3">The sequence shown here is derived from an EMBL/GenBank/DDBJ whole genome shotgun (WGS) entry which is preliminary data.</text>
</comment>
<sequence>MKDTLSAPQIKLRIPAEMRDWLQDCAQRNFRSMNAEIAHRLQQTRERENAPELGPSEALDAQ</sequence>